<feature type="chain" id="PRO_5031343275" evidence="3">
    <location>
        <begin position="20"/>
        <end position="273"/>
    </location>
</feature>
<organism evidence="4">
    <name type="scientific">Amphora coffeiformis</name>
    <dbReference type="NCBI Taxonomy" id="265554"/>
    <lineage>
        <taxon>Eukaryota</taxon>
        <taxon>Sar</taxon>
        <taxon>Stramenopiles</taxon>
        <taxon>Ochrophyta</taxon>
        <taxon>Bacillariophyta</taxon>
        <taxon>Bacillariophyceae</taxon>
        <taxon>Bacillariophycidae</taxon>
        <taxon>Thalassiophysales</taxon>
        <taxon>Catenulaceae</taxon>
        <taxon>Amphora</taxon>
    </lineage>
</organism>
<evidence type="ECO:0000256" key="1">
    <source>
        <dbReference type="SAM" id="MobiDB-lite"/>
    </source>
</evidence>
<feature type="compositionally biased region" description="Low complexity" evidence="1">
    <location>
        <begin position="87"/>
        <end position="113"/>
    </location>
</feature>
<feature type="transmembrane region" description="Helical" evidence="2">
    <location>
        <begin position="160"/>
        <end position="180"/>
    </location>
</feature>
<name>A0A7S3KZS7_9STRA</name>
<evidence type="ECO:0000256" key="3">
    <source>
        <dbReference type="SAM" id="SignalP"/>
    </source>
</evidence>
<feature type="region of interest" description="Disordered" evidence="1">
    <location>
        <begin position="80"/>
        <end position="152"/>
    </location>
</feature>
<dbReference type="EMBL" id="HBIM01004834">
    <property type="protein sequence ID" value="CAE0406223.1"/>
    <property type="molecule type" value="Transcribed_RNA"/>
</dbReference>
<feature type="compositionally biased region" description="Low complexity" evidence="1">
    <location>
        <begin position="256"/>
        <end position="273"/>
    </location>
</feature>
<evidence type="ECO:0000313" key="4">
    <source>
        <dbReference type="EMBL" id="CAE0406223.1"/>
    </source>
</evidence>
<sequence length="273" mass="28736">MVRLIVLLLLAAATAVASASSYVETVPIRENGMIRGPTEDYSSNNGSSHLHQQRRQLWGGWWMLLNHLCPPHDHGPLCKHAHKSSYSSGGNQNNSNSQGGQQSSNVSGQQQNNNGGGGGNNVNANEYDGQGGYSQGYGDYESGNRDGTTMTQTASRKSTAWMAAIAGAAVTTMIFGAIMWKRKKDRENEEDAMGYNHGMAGAVSKMIASGASVDGGSTLATESHGPDFISLDGSSTPAHESGGGDIEMELRPATPPAETNNSTPTTPESPYAM</sequence>
<keyword evidence="2" id="KW-0812">Transmembrane</keyword>
<accession>A0A7S3KZS7</accession>
<reference evidence="4" key="1">
    <citation type="submission" date="2021-01" db="EMBL/GenBank/DDBJ databases">
        <authorList>
            <person name="Corre E."/>
            <person name="Pelletier E."/>
            <person name="Niang G."/>
            <person name="Scheremetjew M."/>
            <person name="Finn R."/>
            <person name="Kale V."/>
            <person name="Holt S."/>
            <person name="Cochrane G."/>
            <person name="Meng A."/>
            <person name="Brown T."/>
            <person name="Cohen L."/>
        </authorList>
    </citation>
    <scope>NUCLEOTIDE SEQUENCE</scope>
    <source>
        <strain evidence="4">CCMP127</strain>
    </source>
</reference>
<dbReference type="AlphaFoldDB" id="A0A7S3KZS7"/>
<feature type="region of interest" description="Disordered" evidence="1">
    <location>
        <begin position="217"/>
        <end position="273"/>
    </location>
</feature>
<proteinExistence type="predicted"/>
<feature type="signal peptide" evidence="3">
    <location>
        <begin position="1"/>
        <end position="19"/>
    </location>
</feature>
<keyword evidence="3" id="KW-0732">Signal</keyword>
<gene>
    <name evidence="4" type="ORF">ACOF00016_LOCUS4134</name>
</gene>
<keyword evidence="2" id="KW-0472">Membrane</keyword>
<keyword evidence="2" id="KW-1133">Transmembrane helix</keyword>
<evidence type="ECO:0000256" key="2">
    <source>
        <dbReference type="SAM" id="Phobius"/>
    </source>
</evidence>
<protein>
    <submittedName>
        <fullName evidence="4">Uncharacterized protein</fullName>
    </submittedName>
</protein>